<evidence type="ECO:0000256" key="4">
    <source>
        <dbReference type="ARBA" id="ARBA00012851"/>
    </source>
</evidence>
<comment type="similarity">
    <text evidence="3">Belongs to the HTP reductase family.</text>
</comment>
<evidence type="ECO:0000313" key="14">
    <source>
        <dbReference type="EMBL" id="KNE63952.1"/>
    </source>
</evidence>
<evidence type="ECO:0000313" key="15">
    <source>
        <dbReference type="Proteomes" id="UP000054350"/>
    </source>
</evidence>
<dbReference type="Proteomes" id="UP000054350">
    <property type="component" value="Unassembled WGS sequence"/>
</dbReference>
<evidence type="ECO:0000256" key="9">
    <source>
        <dbReference type="ARBA" id="ARBA00030073"/>
    </source>
</evidence>
<dbReference type="Pfam" id="PF01872">
    <property type="entry name" value="RibD_C"/>
    <property type="match status" value="1"/>
</dbReference>
<keyword evidence="6" id="KW-0686">Riboflavin biosynthesis</keyword>
<dbReference type="eggNOG" id="ENOG502S17A">
    <property type="taxonomic scope" value="Eukaryota"/>
</dbReference>
<dbReference type="EMBL" id="GG745343">
    <property type="protein sequence ID" value="KNE63952.1"/>
    <property type="molecule type" value="Genomic_DNA"/>
</dbReference>
<comment type="pathway">
    <text evidence="2">Cofactor biosynthesis; riboflavin biosynthesis.</text>
</comment>
<dbReference type="InterPro" id="IPR050765">
    <property type="entry name" value="Riboflavin_Biosynth_HTPR"/>
</dbReference>
<keyword evidence="7" id="KW-0521">NADP</keyword>
<evidence type="ECO:0000259" key="13">
    <source>
        <dbReference type="Pfam" id="PF01872"/>
    </source>
</evidence>
<dbReference type="PANTHER" id="PTHR38011">
    <property type="entry name" value="DIHYDROFOLATE REDUCTASE FAMILY PROTEIN (AFU_ORTHOLOGUE AFUA_8G06820)"/>
    <property type="match status" value="1"/>
</dbReference>
<keyword evidence="15" id="KW-1185">Reference proteome</keyword>
<evidence type="ECO:0000256" key="1">
    <source>
        <dbReference type="ARBA" id="ARBA00003555"/>
    </source>
</evidence>
<dbReference type="STRING" id="578462.A0A0L0SN69"/>
<keyword evidence="8" id="KW-0560">Oxidoreductase</keyword>
<dbReference type="EC" id="1.1.1.302" evidence="4"/>
<comment type="function">
    <text evidence="1">Catalyzes an early step in riboflavin biosynthesis, the NADPH-dependent reduction of the ribose side chain of 2,5-diamino-6-ribosylamino-4(3H)-pyrimidinone 5'-phosphate, yielding 2,5-diamino-6-ribitylamino-4(3H)-pyrimidinone 5'-phosphate.</text>
</comment>
<dbReference type="SUPFAM" id="SSF53597">
    <property type="entry name" value="Dihydrofolate reductase-like"/>
    <property type="match status" value="1"/>
</dbReference>
<dbReference type="Gene3D" id="3.40.430.10">
    <property type="entry name" value="Dihydrofolate Reductase, subunit A"/>
    <property type="match status" value="1"/>
</dbReference>
<dbReference type="InterPro" id="IPR024072">
    <property type="entry name" value="DHFR-like_dom_sf"/>
</dbReference>
<evidence type="ECO:0000256" key="5">
    <source>
        <dbReference type="ARBA" id="ARBA00015035"/>
    </source>
</evidence>
<gene>
    <name evidence="14" type="ORF">AMAG_09015</name>
</gene>
<dbReference type="OMA" id="HYLRYHH"/>
<dbReference type="InterPro" id="IPR002734">
    <property type="entry name" value="RibDG_C"/>
</dbReference>
<dbReference type="GO" id="GO:0009231">
    <property type="term" value="P:riboflavin biosynthetic process"/>
    <property type="evidence" value="ECO:0007669"/>
    <property type="project" value="UniProtKB-KW"/>
</dbReference>
<dbReference type="PANTHER" id="PTHR38011:SF7">
    <property type="entry name" value="2,5-DIAMINO-6-RIBOSYLAMINO-4(3H)-PYRIMIDINONE 5'-PHOSPHATE REDUCTASE"/>
    <property type="match status" value="1"/>
</dbReference>
<name>A0A0L0SN69_ALLM3</name>
<evidence type="ECO:0000256" key="10">
    <source>
        <dbReference type="ARBA" id="ARBA00031630"/>
    </source>
</evidence>
<evidence type="ECO:0000256" key="8">
    <source>
        <dbReference type="ARBA" id="ARBA00023002"/>
    </source>
</evidence>
<comment type="catalytic activity">
    <reaction evidence="12">
        <text>2,5-diamino-6-(1-D-ribitylamino)pyrimidin-4(3H)-one 5'-phosphate + NADP(+) = 2,5-diamino-6-(1-D-ribosylamino)pyrimidin-4(3H)-one 5'-phosphate + NADPH + H(+)</text>
        <dbReference type="Rhea" id="RHEA:27278"/>
        <dbReference type="ChEBI" id="CHEBI:15378"/>
        <dbReference type="ChEBI" id="CHEBI:57783"/>
        <dbReference type="ChEBI" id="CHEBI:58349"/>
        <dbReference type="ChEBI" id="CHEBI:58890"/>
        <dbReference type="ChEBI" id="CHEBI:59545"/>
        <dbReference type="EC" id="1.1.1.302"/>
    </reaction>
</comment>
<proteinExistence type="inferred from homology"/>
<evidence type="ECO:0000256" key="2">
    <source>
        <dbReference type="ARBA" id="ARBA00005104"/>
    </source>
</evidence>
<protein>
    <recommendedName>
        <fullName evidence="5">2,5-diamino-6-ribosylamino-4(3H)-pyrimidinone 5'-phosphate reductase</fullName>
        <ecNumber evidence="4">1.1.1.302</ecNumber>
    </recommendedName>
    <alternativeName>
        <fullName evidence="10">2,5-diamino-6-(5-phospho-D-ribosylamino)pyrimidin-4(3H)-one reductase</fullName>
    </alternativeName>
    <alternativeName>
        <fullName evidence="9">2,5-diamino-6-ribitylamino-4(3H)-pyrimidinone 5'-phosphate synthase</fullName>
    </alternativeName>
</protein>
<evidence type="ECO:0000256" key="3">
    <source>
        <dbReference type="ARBA" id="ARBA00009723"/>
    </source>
</evidence>
<reference evidence="14 15" key="1">
    <citation type="submission" date="2009-11" db="EMBL/GenBank/DDBJ databases">
        <title>Annotation of Allomyces macrogynus ATCC 38327.</title>
        <authorList>
            <consortium name="The Broad Institute Genome Sequencing Platform"/>
            <person name="Russ C."/>
            <person name="Cuomo C."/>
            <person name="Burger G."/>
            <person name="Gray M.W."/>
            <person name="Holland P.W.H."/>
            <person name="King N."/>
            <person name="Lang F.B.F."/>
            <person name="Roger A.J."/>
            <person name="Ruiz-Trillo I."/>
            <person name="Young S.K."/>
            <person name="Zeng Q."/>
            <person name="Gargeya S."/>
            <person name="Fitzgerald M."/>
            <person name="Haas B."/>
            <person name="Abouelleil A."/>
            <person name="Alvarado L."/>
            <person name="Arachchi H.M."/>
            <person name="Berlin A."/>
            <person name="Chapman S.B."/>
            <person name="Gearin G."/>
            <person name="Goldberg J."/>
            <person name="Griggs A."/>
            <person name="Gujja S."/>
            <person name="Hansen M."/>
            <person name="Heiman D."/>
            <person name="Howarth C."/>
            <person name="Larimer J."/>
            <person name="Lui A."/>
            <person name="MacDonald P.J.P."/>
            <person name="McCowen C."/>
            <person name="Montmayeur A."/>
            <person name="Murphy C."/>
            <person name="Neiman D."/>
            <person name="Pearson M."/>
            <person name="Priest M."/>
            <person name="Roberts A."/>
            <person name="Saif S."/>
            <person name="Shea T."/>
            <person name="Sisk P."/>
            <person name="Stolte C."/>
            <person name="Sykes S."/>
            <person name="Wortman J."/>
            <person name="Nusbaum C."/>
            <person name="Birren B."/>
        </authorList>
    </citation>
    <scope>NUCLEOTIDE SEQUENCE [LARGE SCALE GENOMIC DNA]</scope>
    <source>
        <strain evidence="14 15">ATCC 38327</strain>
    </source>
</reference>
<evidence type="ECO:0000256" key="6">
    <source>
        <dbReference type="ARBA" id="ARBA00022619"/>
    </source>
</evidence>
<sequence>MTESSPLQTTIRKTILEPCGIPFDCSSGACKHDEDRNGSLPLVTVTWAQTLDGRVSGPNGNMIAISGPEAFIMTHMLRATHDGILVGVGTVKNDNPRLTVRIADLVVDRGELVLSDLVAANHPQPIVLDPRLALPETCHLVTNQTCRRPWIVFDPKAANVSAAAVAEKAKRLVTAGCKLIPVANARHDLHGVLRALRTQGGMRSIMVEGGRAVLESFLTAQPPVANAVIITVAPRFVGGGVHLSPSIDWTRTAQSGGRVAWSSLGDDAIMVWRRGQ</sequence>
<accession>A0A0L0SN69</accession>
<dbReference type="VEuPathDB" id="FungiDB:AMAG_09015"/>
<dbReference type="AlphaFoldDB" id="A0A0L0SN69"/>
<organism evidence="14 15">
    <name type="scientific">Allomyces macrogynus (strain ATCC 38327)</name>
    <name type="common">Allomyces javanicus var. macrogynus</name>
    <dbReference type="NCBI Taxonomy" id="578462"/>
    <lineage>
        <taxon>Eukaryota</taxon>
        <taxon>Fungi</taxon>
        <taxon>Fungi incertae sedis</taxon>
        <taxon>Blastocladiomycota</taxon>
        <taxon>Blastocladiomycetes</taxon>
        <taxon>Blastocladiales</taxon>
        <taxon>Blastocladiaceae</taxon>
        <taxon>Allomyces</taxon>
    </lineage>
</organism>
<evidence type="ECO:0000256" key="12">
    <source>
        <dbReference type="ARBA" id="ARBA00049020"/>
    </source>
</evidence>
<comment type="catalytic activity">
    <reaction evidence="11">
        <text>2,5-diamino-6-(1-D-ribitylamino)pyrimidin-4(3H)-one 5'-phosphate + NAD(+) = 2,5-diamino-6-(1-D-ribosylamino)pyrimidin-4(3H)-one 5'-phosphate + NADH + H(+)</text>
        <dbReference type="Rhea" id="RHEA:27274"/>
        <dbReference type="ChEBI" id="CHEBI:15378"/>
        <dbReference type="ChEBI" id="CHEBI:57540"/>
        <dbReference type="ChEBI" id="CHEBI:57945"/>
        <dbReference type="ChEBI" id="CHEBI:58890"/>
        <dbReference type="ChEBI" id="CHEBI:59545"/>
        <dbReference type="EC" id="1.1.1.302"/>
    </reaction>
</comment>
<evidence type="ECO:0000256" key="7">
    <source>
        <dbReference type="ARBA" id="ARBA00022857"/>
    </source>
</evidence>
<dbReference type="GO" id="GO:0008703">
    <property type="term" value="F:5-amino-6-(5-phosphoribosylamino)uracil reductase activity"/>
    <property type="evidence" value="ECO:0007669"/>
    <property type="project" value="InterPro"/>
</dbReference>
<feature type="domain" description="Bacterial bifunctional deaminase-reductase C-terminal" evidence="13">
    <location>
        <begin position="41"/>
        <end position="243"/>
    </location>
</feature>
<reference evidence="15" key="2">
    <citation type="submission" date="2009-11" db="EMBL/GenBank/DDBJ databases">
        <title>The Genome Sequence of Allomyces macrogynus strain ATCC 38327.</title>
        <authorList>
            <consortium name="The Broad Institute Genome Sequencing Platform"/>
            <person name="Russ C."/>
            <person name="Cuomo C."/>
            <person name="Shea T."/>
            <person name="Young S.K."/>
            <person name="Zeng Q."/>
            <person name="Koehrsen M."/>
            <person name="Haas B."/>
            <person name="Borodovsky M."/>
            <person name="Guigo R."/>
            <person name="Alvarado L."/>
            <person name="Berlin A."/>
            <person name="Borenstein D."/>
            <person name="Chen Z."/>
            <person name="Engels R."/>
            <person name="Freedman E."/>
            <person name="Gellesch M."/>
            <person name="Goldberg J."/>
            <person name="Griggs A."/>
            <person name="Gujja S."/>
            <person name="Heiman D."/>
            <person name="Hepburn T."/>
            <person name="Howarth C."/>
            <person name="Jen D."/>
            <person name="Larson L."/>
            <person name="Lewis B."/>
            <person name="Mehta T."/>
            <person name="Park D."/>
            <person name="Pearson M."/>
            <person name="Roberts A."/>
            <person name="Saif S."/>
            <person name="Shenoy N."/>
            <person name="Sisk P."/>
            <person name="Stolte C."/>
            <person name="Sykes S."/>
            <person name="Walk T."/>
            <person name="White J."/>
            <person name="Yandava C."/>
            <person name="Burger G."/>
            <person name="Gray M.W."/>
            <person name="Holland P.W.H."/>
            <person name="King N."/>
            <person name="Lang F.B.F."/>
            <person name="Roger A.J."/>
            <person name="Ruiz-Trillo I."/>
            <person name="Lander E."/>
            <person name="Nusbaum C."/>
        </authorList>
    </citation>
    <scope>NUCLEOTIDE SEQUENCE [LARGE SCALE GENOMIC DNA]</scope>
    <source>
        <strain evidence="15">ATCC 38327</strain>
    </source>
</reference>
<evidence type="ECO:0000256" key="11">
    <source>
        <dbReference type="ARBA" id="ARBA00047550"/>
    </source>
</evidence>
<dbReference type="OrthoDB" id="5432at2759"/>